<gene>
    <name evidence="1" type="ORF">RR46_14400</name>
</gene>
<evidence type="ECO:0000313" key="1">
    <source>
        <dbReference type="EMBL" id="KPI90896.1"/>
    </source>
</evidence>
<name>A0A194PC98_PAPXU</name>
<dbReference type="EMBL" id="KQ459606">
    <property type="protein sequence ID" value="KPI90896.1"/>
    <property type="molecule type" value="Genomic_DNA"/>
</dbReference>
<keyword evidence="2" id="KW-1185">Reference proteome</keyword>
<accession>A0A194PC98</accession>
<sequence>MTHNVRVECGSATAQGAGWKGASQVCELQLPPIQKTFLKKGSHINPAQGVVTTNKCLSFRTVGLSIENAMYVEVTK</sequence>
<protein>
    <submittedName>
        <fullName evidence="1">Uncharacterized protein</fullName>
    </submittedName>
</protein>
<reference evidence="1 2" key="1">
    <citation type="journal article" date="2015" name="Nat. Commun.">
        <title>Outbred genome sequencing and CRISPR/Cas9 gene editing in butterflies.</title>
        <authorList>
            <person name="Li X."/>
            <person name="Fan D."/>
            <person name="Zhang W."/>
            <person name="Liu G."/>
            <person name="Zhang L."/>
            <person name="Zhao L."/>
            <person name="Fang X."/>
            <person name="Chen L."/>
            <person name="Dong Y."/>
            <person name="Chen Y."/>
            <person name="Ding Y."/>
            <person name="Zhao R."/>
            <person name="Feng M."/>
            <person name="Zhu Y."/>
            <person name="Feng Y."/>
            <person name="Jiang X."/>
            <person name="Zhu D."/>
            <person name="Xiang H."/>
            <person name="Feng X."/>
            <person name="Li S."/>
            <person name="Wang J."/>
            <person name="Zhang G."/>
            <person name="Kronforst M.R."/>
            <person name="Wang W."/>
        </authorList>
    </citation>
    <scope>NUCLEOTIDE SEQUENCE [LARGE SCALE GENOMIC DNA]</scope>
    <source>
        <strain evidence="1">Ya'a_city_454_Px</strain>
        <tissue evidence="1">Whole body</tissue>
    </source>
</reference>
<organism evidence="1 2">
    <name type="scientific">Papilio xuthus</name>
    <name type="common">Asian swallowtail butterfly</name>
    <dbReference type="NCBI Taxonomy" id="66420"/>
    <lineage>
        <taxon>Eukaryota</taxon>
        <taxon>Metazoa</taxon>
        <taxon>Ecdysozoa</taxon>
        <taxon>Arthropoda</taxon>
        <taxon>Hexapoda</taxon>
        <taxon>Insecta</taxon>
        <taxon>Pterygota</taxon>
        <taxon>Neoptera</taxon>
        <taxon>Endopterygota</taxon>
        <taxon>Lepidoptera</taxon>
        <taxon>Glossata</taxon>
        <taxon>Ditrysia</taxon>
        <taxon>Papilionoidea</taxon>
        <taxon>Papilionidae</taxon>
        <taxon>Papilioninae</taxon>
        <taxon>Papilio</taxon>
    </lineage>
</organism>
<dbReference type="Proteomes" id="UP000053268">
    <property type="component" value="Unassembled WGS sequence"/>
</dbReference>
<proteinExistence type="predicted"/>
<dbReference type="AlphaFoldDB" id="A0A194PC98"/>
<evidence type="ECO:0000313" key="2">
    <source>
        <dbReference type="Proteomes" id="UP000053268"/>
    </source>
</evidence>